<protein>
    <recommendedName>
        <fullName evidence="4">Exonuclease domain-containing protein</fullName>
    </recommendedName>
</protein>
<dbReference type="SMART" id="SM00479">
    <property type="entry name" value="EXOIII"/>
    <property type="match status" value="1"/>
</dbReference>
<dbReference type="Gene3D" id="3.30.420.10">
    <property type="entry name" value="Ribonuclease H-like superfamily/Ribonuclease H"/>
    <property type="match status" value="1"/>
</dbReference>
<keyword evidence="1" id="KW-0540">Nuclease</keyword>
<dbReference type="RefSeq" id="WP_065791159.1">
    <property type="nucleotide sequence ID" value="NZ_MAUJ01000004.1"/>
</dbReference>
<dbReference type="InterPro" id="IPR013520">
    <property type="entry name" value="Ribonucl_H"/>
</dbReference>
<dbReference type="CDD" id="cd06127">
    <property type="entry name" value="DEDDh"/>
    <property type="match status" value="1"/>
</dbReference>
<sequence>MRWKLPWFFKHGKSQDLWLDTELVVVDLELTGLDAAEHEVVSVAWVMIKRGKIVLAESRYMLNRSVQHLSQSPVFHGIDETQLEQGHDIEVIMSELAKALEGRVLVCHNILLDWSFIKKAFLEMGIVTRPTQMLDTLKIEKSRLLRQHQAVIQDQLRLPVCRARYGLPNYQNHNALSDALATAELLLAQVNHFDSEKHIKLSALL</sequence>
<dbReference type="Proteomes" id="UP000093366">
    <property type="component" value="Unassembled WGS sequence"/>
</dbReference>
<dbReference type="GO" id="GO:0005829">
    <property type="term" value="C:cytosol"/>
    <property type="evidence" value="ECO:0007669"/>
    <property type="project" value="TreeGrafter"/>
</dbReference>
<dbReference type="GO" id="GO:0008408">
    <property type="term" value="F:3'-5' exonuclease activity"/>
    <property type="evidence" value="ECO:0007669"/>
    <property type="project" value="TreeGrafter"/>
</dbReference>
<name>A0A1C0TPW9_9GAMM</name>
<evidence type="ECO:0000256" key="2">
    <source>
        <dbReference type="ARBA" id="ARBA00022801"/>
    </source>
</evidence>
<dbReference type="OrthoDB" id="5497329at2"/>
<feature type="domain" description="Exonuclease" evidence="4">
    <location>
        <begin position="22"/>
        <end position="195"/>
    </location>
</feature>
<evidence type="ECO:0000259" key="4">
    <source>
        <dbReference type="SMART" id="SM00479"/>
    </source>
</evidence>
<organism evidence="5 6">
    <name type="scientific">Pseudoalteromonas luteoviolacea</name>
    <dbReference type="NCBI Taxonomy" id="43657"/>
    <lineage>
        <taxon>Bacteria</taxon>
        <taxon>Pseudomonadati</taxon>
        <taxon>Pseudomonadota</taxon>
        <taxon>Gammaproteobacteria</taxon>
        <taxon>Alteromonadales</taxon>
        <taxon>Pseudoalteromonadaceae</taxon>
        <taxon>Pseudoalteromonas</taxon>
    </lineage>
</organism>
<reference evidence="6" key="1">
    <citation type="submission" date="2016-07" db="EMBL/GenBank/DDBJ databases">
        <authorList>
            <person name="Florea S."/>
            <person name="Webb J.S."/>
            <person name="Jaromczyk J."/>
            <person name="Schardl C.L."/>
        </authorList>
    </citation>
    <scope>NUCLEOTIDE SEQUENCE [LARGE SCALE GENOMIC DNA]</scope>
    <source>
        <strain evidence="6">IPB1</strain>
    </source>
</reference>
<evidence type="ECO:0000256" key="3">
    <source>
        <dbReference type="ARBA" id="ARBA00022839"/>
    </source>
</evidence>
<proteinExistence type="predicted"/>
<evidence type="ECO:0000313" key="6">
    <source>
        <dbReference type="Proteomes" id="UP000093366"/>
    </source>
</evidence>
<dbReference type="SUPFAM" id="SSF53098">
    <property type="entry name" value="Ribonuclease H-like"/>
    <property type="match status" value="1"/>
</dbReference>
<dbReference type="PANTHER" id="PTHR30231:SF4">
    <property type="entry name" value="PROTEIN NEN2"/>
    <property type="match status" value="1"/>
</dbReference>
<keyword evidence="3" id="KW-0269">Exonuclease</keyword>
<accession>A0A1C0TPW9</accession>
<dbReference type="InterPro" id="IPR012337">
    <property type="entry name" value="RNaseH-like_sf"/>
</dbReference>
<comment type="caution">
    <text evidence="5">The sequence shown here is derived from an EMBL/GenBank/DDBJ whole genome shotgun (WGS) entry which is preliminary data.</text>
</comment>
<keyword evidence="2" id="KW-0378">Hydrolase</keyword>
<dbReference type="GO" id="GO:0003676">
    <property type="term" value="F:nucleic acid binding"/>
    <property type="evidence" value="ECO:0007669"/>
    <property type="project" value="InterPro"/>
</dbReference>
<dbReference type="AlphaFoldDB" id="A0A1C0TPW9"/>
<dbReference type="GO" id="GO:0006259">
    <property type="term" value="P:DNA metabolic process"/>
    <property type="evidence" value="ECO:0007669"/>
    <property type="project" value="UniProtKB-ARBA"/>
</dbReference>
<dbReference type="InterPro" id="IPR036397">
    <property type="entry name" value="RNaseH_sf"/>
</dbReference>
<dbReference type="PANTHER" id="PTHR30231">
    <property type="entry name" value="DNA POLYMERASE III SUBUNIT EPSILON"/>
    <property type="match status" value="1"/>
</dbReference>
<dbReference type="Pfam" id="PF00929">
    <property type="entry name" value="RNase_T"/>
    <property type="match status" value="1"/>
</dbReference>
<evidence type="ECO:0000313" key="5">
    <source>
        <dbReference type="EMBL" id="OCQ20974.1"/>
    </source>
</evidence>
<evidence type="ECO:0000256" key="1">
    <source>
        <dbReference type="ARBA" id="ARBA00022722"/>
    </source>
</evidence>
<dbReference type="EMBL" id="MAUJ01000004">
    <property type="protein sequence ID" value="OCQ20974.1"/>
    <property type="molecule type" value="Genomic_DNA"/>
</dbReference>
<gene>
    <name evidence="5" type="ORF">A7985_14395</name>
</gene>